<feature type="transmembrane region" description="Helical" evidence="4">
    <location>
        <begin position="41"/>
        <end position="74"/>
    </location>
</feature>
<name>B9XCF3_PEDPL</name>
<evidence type="ECO:0000313" key="6">
    <source>
        <dbReference type="EMBL" id="EEF62621.1"/>
    </source>
</evidence>
<accession>B9XCF3</accession>
<evidence type="ECO:0000256" key="3">
    <source>
        <dbReference type="ARBA" id="ARBA00023012"/>
    </source>
</evidence>
<dbReference type="SMART" id="SM00387">
    <property type="entry name" value="HATPase_c"/>
    <property type="match status" value="1"/>
</dbReference>
<comment type="caution">
    <text evidence="6">The sequence shown here is derived from an EMBL/GenBank/DDBJ whole genome shotgun (WGS) entry which is preliminary data.</text>
</comment>
<dbReference type="Pfam" id="PF02518">
    <property type="entry name" value="HATPase_c"/>
    <property type="match status" value="1"/>
</dbReference>
<dbReference type="GO" id="GO:0000155">
    <property type="term" value="F:phosphorelay sensor kinase activity"/>
    <property type="evidence" value="ECO:0007669"/>
    <property type="project" value="InterPro"/>
</dbReference>
<dbReference type="RefSeq" id="WP_007413501.1">
    <property type="nucleotide sequence ID" value="NZ_ABOX02000004.1"/>
</dbReference>
<evidence type="ECO:0000256" key="2">
    <source>
        <dbReference type="ARBA" id="ARBA00022777"/>
    </source>
</evidence>
<reference evidence="6 7" key="1">
    <citation type="journal article" date="2011" name="J. Bacteriol.">
        <title>Genome sequence of 'Pedosphaera parvula' Ellin514, an aerobic Verrucomicrobial isolate from pasture soil.</title>
        <authorList>
            <person name="Kant R."/>
            <person name="van Passel M.W."/>
            <person name="Sangwan P."/>
            <person name="Palva A."/>
            <person name="Lucas S."/>
            <person name="Copeland A."/>
            <person name="Lapidus A."/>
            <person name="Glavina Del Rio T."/>
            <person name="Dalin E."/>
            <person name="Tice H."/>
            <person name="Bruce D."/>
            <person name="Goodwin L."/>
            <person name="Pitluck S."/>
            <person name="Chertkov O."/>
            <person name="Larimer F.W."/>
            <person name="Land M.L."/>
            <person name="Hauser L."/>
            <person name="Brettin T.S."/>
            <person name="Detter J.C."/>
            <person name="Han S."/>
            <person name="de Vos W.M."/>
            <person name="Janssen P.H."/>
            <person name="Smidt H."/>
        </authorList>
    </citation>
    <scope>NUCLEOTIDE SEQUENCE [LARGE SCALE GENOMIC DNA]</scope>
    <source>
        <strain evidence="6 7">Ellin514</strain>
    </source>
</reference>
<evidence type="ECO:0000256" key="1">
    <source>
        <dbReference type="ARBA" id="ARBA00022679"/>
    </source>
</evidence>
<keyword evidence="4" id="KW-1133">Transmembrane helix</keyword>
<dbReference type="SUPFAM" id="SSF55874">
    <property type="entry name" value="ATPase domain of HSP90 chaperone/DNA topoisomerase II/histidine kinase"/>
    <property type="match status" value="1"/>
</dbReference>
<protein>
    <submittedName>
        <fullName evidence="6">Integral membrane sensor signal transduction histidine kinase</fullName>
    </submittedName>
</protein>
<keyword evidence="4" id="KW-0472">Membrane</keyword>
<dbReference type="Gene3D" id="1.20.5.1930">
    <property type="match status" value="1"/>
</dbReference>
<evidence type="ECO:0000313" key="7">
    <source>
        <dbReference type="Proteomes" id="UP000003688"/>
    </source>
</evidence>
<dbReference type="OrthoDB" id="179764at2"/>
<keyword evidence="2 6" id="KW-0418">Kinase</keyword>
<gene>
    <name evidence="6" type="ORF">Cflav_PD5256</name>
</gene>
<feature type="transmembrane region" description="Helical" evidence="4">
    <location>
        <begin position="15"/>
        <end position="34"/>
    </location>
</feature>
<dbReference type="PROSITE" id="PS50109">
    <property type="entry name" value="HIS_KIN"/>
    <property type="match status" value="1"/>
</dbReference>
<organism evidence="6 7">
    <name type="scientific">Pedosphaera parvula (strain Ellin514)</name>
    <dbReference type="NCBI Taxonomy" id="320771"/>
    <lineage>
        <taxon>Bacteria</taxon>
        <taxon>Pseudomonadati</taxon>
        <taxon>Verrucomicrobiota</taxon>
        <taxon>Pedosphaerae</taxon>
        <taxon>Pedosphaerales</taxon>
        <taxon>Pedosphaeraceae</taxon>
        <taxon>Pedosphaera</taxon>
    </lineage>
</organism>
<dbReference type="STRING" id="320771.Cflav_PD5256"/>
<evidence type="ECO:0000259" key="5">
    <source>
        <dbReference type="PROSITE" id="PS50109"/>
    </source>
</evidence>
<dbReference type="AlphaFoldDB" id="B9XCF3"/>
<keyword evidence="4" id="KW-0812">Transmembrane</keyword>
<dbReference type="Gene3D" id="3.30.565.10">
    <property type="entry name" value="Histidine kinase-like ATPase, C-terminal domain"/>
    <property type="match status" value="1"/>
</dbReference>
<evidence type="ECO:0000256" key="4">
    <source>
        <dbReference type="SAM" id="Phobius"/>
    </source>
</evidence>
<dbReference type="Pfam" id="PF07730">
    <property type="entry name" value="HisKA_3"/>
    <property type="match status" value="1"/>
</dbReference>
<dbReference type="GO" id="GO:0046983">
    <property type="term" value="F:protein dimerization activity"/>
    <property type="evidence" value="ECO:0007669"/>
    <property type="project" value="InterPro"/>
</dbReference>
<keyword evidence="1" id="KW-0808">Transferase</keyword>
<dbReference type="Proteomes" id="UP000003688">
    <property type="component" value="Unassembled WGS sequence"/>
</dbReference>
<sequence>MTRWIKKFEQYPKPLIMAVSLLLVAIIGLVDWMTGFEISFFVFYLIPVALAVWFVGDIFGIVVSVLSVAVWVAGDMTAGARYSRPFVPVWNAMIAVAFLIVVVGILTSLRRLHRELENRVRQRTVALTNEMQERTRLEKELLGISEREQRRIGHDLHDSLCQHLTGTALAGQVLGGRLAEKSLPEAATANHLVELVEEAIELTRTLARGLHPTELEGAGFLNGFQELAATISERFKISCKFENSRALEIHAPEGAIHLYRIAQEAITNAIKHGKAREIIIRLDMCDNVITLEIVDNGIGLPENARSSGQGMGLRIMAYRASIIGASFNIERLPTKGTRVICILPATSNLSSDTHGTKAQSSIG</sequence>
<feature type="domain" description="Histidine kinase" evidence="5">
    <location>
        <begin position="151"/>
        <end position="347"/>
    </location>
</feature>
<dbReference type="EMBL" id="ABOX02000004">
    <property type="protein sequence ID" value="EEF62621.1"/>
    <property type="molecule type" value="Genomic_DNA"/>
</dbReference>
<keyword evidence="3" id="KW-0902">Two-component regulatory system</keyword>
<dbReference type="CDD" id="cd16917">
    <property type="entry name" value="HATPase_UhpB-NarQ-NarX-like"/>
    <property type="match status" value="1"/>
</dbReference>
<proteinExistence type="predicted"/>
<keyword evidence="7" id="KW-1185">Reference proteome</keyword>
<dbReference type="PANTHER" id="PTHR24421">
    <property type="entry name" value="NITRATE/NITRITE SENSOR PROTEIN NARX-RELATED"/>
    <property type="match status" value="1"/>
</dbReference>
<dbReference type="GO" id="GO:0016020">
    <property type="term" value="C:membrane"/>
    <property type="evidence" value="ECO:0007669"/>
    <property type="project" value="InterPro"/>
</dbReference>
<dbReference type="InterPro" id="IPR005467">
    <property type="entry name" value="His_kinase_dom"/>
</dbReference>
<dbReference type="InterPro" id="IPR036890">
    <property type="entry name" value="HATPase_C_sf"/>
</dbReference>
<dbReference type="InterPro" id="IPR050482">
    <property type="entry name" value="Sensor_HK_TwoCompSys"/>
</dbReference>
<dbReference type="InterPro" id="IPR003594">
    <property type="entry name" value="HATPase_dom"/>
</dbReference>
<dbReference type="InterPro" id="IPR011712">
    <property type="entry name" value="Sig_transdc_His_kin_sub3_dim/P"/>
</dbReference>
<feature type="transmembrane region" description="Helical" evidence="4">
    <location>
        <begin position="86"/>
        <end position="109"/>
    </location>
</feature>